<comment type="caution">
    <text evidence="2">The sequence shown here is derived from an EMBL/GenBank/DDBJ whole genome shotgun (WGS) entry which is preliminary data.</text>
</comment>
<dbReference type="InterPro" id="IPR027417">
    <property type="entry name" value="P-loop_NTPase"/>
</dbReference>
<dbReference type="InterPro" id="IPR003593">
    <property type="entry name" value="AAA+_ATPase"/>
</dbReference>
<evidence type="ECO:0000313" key="2">
    <source>
        <dbReference type="EMBL" id="MDA2807544.1"/>
    </source>
</evidence>
<proteinExistence type="predicted"/>
<dbReference type="PANTHER" id="PTHR46312:SF2">
    <property type="entry name" value="NUCLEOTIDE-BINDING OLIGOMERIZATION DOMAIN-CONTAINING PROTEIN 2-LIKE"/>
    <property type="match status" value="1"/>
</dbReference>
<dbReference type="EMBL" id="JAQFWP010000057">
    <property type="protein sequence ID" value="MDA2807544.1"/>
    <property type="molecule type" value="Genomic_DNA"/>
</dbReference>
<dbReference type="Pfam" id="PF22738">
    <property type="entry name" value="NNH7"/>
    <property type="match status" value="1"/>
</dbReference>
<evidence type="ECO:0000313" key="3">
    <source>
        <dbReference type="Proteomes" id="UP001165685"/>
    </source>
</evidence>
<keyword evidence="3" id="KW-1185">Reference proteome</keyword>
<dbReference type="RefSeq" id="WP_270680171.1">
    <property type="nucleotide sequence ID" value="NZ_JAQFWP010000057.1"/>
</dbReference>
<feature type="domain" description="AAA+ ATPase" evidence="1">
    <location>
        <begin position="332"/>
        <end position="473"/>
    </location>
</feature>
<evidence type="ECO:0000259" key="1">
    <source>
        <dbReference type="SMART" id="SM00382"/>
    </source>
</evidence>
<dbReference type="Gene3D" id="3.40.50.300">
    <property type="entry name" value="P-loop containing nucleotide triphosphate hydrolases"/>
    <property type="match status" value="1"/>
</dbReference>
<gene>
    <name evidence="2" type="ORF">O4U47_23750</name>
</gene>
<organism evidence="2 3">
    <name type="scientific">Nocardiopsis suaedae</name>
    <dbReference type="NCBI Taxonomy" id="3018444"/>
    <lineage>
        <taxon>Bacteria</taxon>
        <taxon>Bacillati</taxon>
        <taxon>Actinomycetota</taxon>
        <taxon>Actinomycetes</taxon>
        <taxon>Streptosporangiales</taxon>
        <taxon>Nocardiopsidaceae</taxon>
        <taxon>Nocardiopsis</taxon>
    </lineage>
</organism>
<reference evidence="2" key="1">
    <citation type="submission" date="2023-01" db="EMBL/GenBank/DDBJ databases">
        <title>Draft genome sequence of Nocardiopsis sp. LSu2-4 isolated from halophytes.</title>
        <authorList>
            <person name="Duangmal K."/>
            <person name="Chantavorakit T."/>
        </authorList>
    </citation>
    <scope>NUCLEOTIDE SEQUENCE</scope>
    <source>
        <strain evidence="2">LSu2-4</strain>
    </source>
</reference>
<name>A0ABT4TTF6_9ACTN</name>
<dbReference type="Proteomes" id="UP001165685">
    <property type="component" value="Unassembled WGS sequence"/>
</dbReference>
<dbReference type="InterPro" id="IPR054567">
    <property type="entry name" value="NNH7"/>
</dbReference>
<sequence length="1105" mass="124437">MAKRQLSYADALKVLGKDEPALLDFAEKLVDGGLGALGVPDLFGVRSELVKKGREAIRPLREKITGVSRMTRMERIEAALKIIAVEALFTAVDEVLDGPDSPLAMKDLRLTREAQLEIADGVRPLDGDVLRIEDGVLAVSEENASLMAYGLHRRIIRDLREHVERTEAFERLDEAGREAVRARLNVDEVVPKTAANYADSLLGLAADVPEVRIWAQMQAQRRTDAGMERVETGLAALRGILEQVSSGTAPGRRREELATLNRAVLDRPILRTATSGTGVPTSAEAYLSPRGRFTRTIVGANLASEAWWQEHATAHEDVQLVIAGLLTRPTALRYPITVLGHPGAGKSMLTEMIAAQLPPSDFMAVRVELRGVRANAPIYDQIDDGLRASLHTGTSWRELADDAEGALPVVILDGFDELLQATGVDRSDYLEQVQEFQRRQEAMGRPVAVIVTSRTVVAGRMRFPENCPVLKLEPFSTAQVERMLEVWNDAQEESLAARGLSPTPLESVLAYRELAEQPLLLMMLLIYDSDGNALQGKEGALSRSALYEELLRMFADREIDKHRSNLTEDEAEQAVEGELRRLEVVALAMFTRHRQTITSEELDKDLETLFPEAGVRPEEADLHGALSDADQVLGRFFFVHESRAEAKDRTASVYEFLHATFGEYLVARYAVAVLEGLVEDRREERKRSRRRRNTRPLDYGELYAITSYAAFTSRAAVVEFLDDLLERRFAEEPDERSDYIDLLLALFHEAPYARPSQEFEGYEPWRATVMYRQAAYSANLVVLLACCGETLDLAELFPDEDRMAWHGWRRQATFWRGLMDEEWHGFVDTIRIRHSGGLRRETTTTLERERGEPVVVGECLGFEVSPEGPGDLDIINPYEITVPFDGVTSKLLRGTAVRTNGTAARMMLMMTPLLRNVNEEALIWYADPDEPTRTWSETHDILRLRTEPLYADIAGRLRAYKRLLNTPSLGRIELLTLRQAADDIETWNDNPTLRDLHLEYFTEMLPSIIRLYLLDLQTVVIAPRLAPKELAPVFNRLESYLGQEFGTIFQRIIDIAKENEAYTEDLTEQHSHSKEWKQGETVRFSSRFPESTRSYSGLNPNSGAW</sequence>
<dbReference type="PANTHER" id="PTHR46312">
    <property type="entry name" value="NACHT DOMAIN-CONTAINING PROTEIN"/>
    <property type="match status" value="1"/>
</dbReference>
<dbReference type="SMART" id="SM00382">
    <property type="entry name" value="AAA"/>
    <property type="match status" value="1"/>
</dbReference>
<dbReference type="SUPFAM" id="SSF52540">
    <property type="entry name" value="P-loop containing nucleoside triphosphate hydrolases"/>
    <property type="match status" value="1"/>
</dbReference>
<protein>
    <recommendedName>
        <fullName evidence="1">AAA+ ATPase domain-containing protein</fullName>
    </recommendedName>
</protein>
<accession>A0ABT4TTF6</accession>